<organism evidence="2">
    <name type="scientific">Cuerna arida</name>
    <dbReference type="NCBI Taxonomy" id="1464854"/>
    <lineage>
        <taxon>Eukaryota</taxon>
        <taxon>Metazoa</taxon>
        <taxon>Ecdysozoa</taxon>
        <taxon>Arthropoda</taxon>
        <taxon>Hexapoda</taxon>
        <taxon>Insecta</taxon>
        <taxon>Pterygota</taxon>
        <taxon>Neoptera</taxon>
        <taxon>Paraneoptera</taxon>
        <taxon>Hemiptera</taxon>
        <taxon>Auchenorrhyncha</taxon>
        <taxon>Membracoidea</taxon>
        <taxon>Cicadellidae</taxon>
        <taxon>Cicadellinae</taxon>
        <taxon>Proconiini</taxon>
        <taxon>Cuerna</taxon>
    </lineage>
</organism>
<dbReference type="SUPFAM" id="SSF54106">
    <property type="entry name" value="LysM domain"/>
    <property type="match status" value="1"/>
</dbReference>
<dbReference type="EMBL" id="GECZ01016683">
    <property type="protein sequence ID" value="JAS53086.1"/>
    <property type="molecule type" value="Transcribed_RNA"/>
</dbReference>
<proteinExistence type="predicted"/>
<feature type="non-terminal residue" evidence="2">
    <location>
        <position position="101"/>
    </location>
</feature>
<dbReference type="InterPro" id="IPR018392">
    <property type="entry name" value="LysM"/>
</dbReference>
<dbReference type="Pfam" id="PF01476">
    <property type="entry name" value="LysM"/>
    <property type="match status" value="1"/>
</dbReference>
<evidence type="ECO:0000259" key="1">
    <source>
        <dbReference type="PROSITE" id="PS51782"/>
    </source>
</evidence>
<dbReference type="AlphaFoldDB" id="A0A1B6FS93"/>
<accession>A0A1B6FS93</accession>
<dbReference type="PROSITE" id="PS51782">
    <property type="entry name" value="LYSM"/>
    <property type="match status" value="1"/>
</dbReference>
<dbReference type="InterPro" id="IPR036779">
    <property type="entry name" value="LysM_dom_sf"/>
</dbReference>
<feature type="domain" description="LysM" evidence="1">
    <location>
        <begin position="68"/>
        <end position="101"/>
    </location>
</feature>
<feature type="non-terminal residue" evidence="2">
    <location>
        <position position="1"/>
    </location>
</feature>
<name>A0A1B6FS93_9HEMI</name>
<evidence type="ECO:0000313" key="2">
    <source>
        <dbReference type="EMBL" id="JAS53086.1"/>
    </source>
</evidence>
<sequence>FSFKFVFAIYSYLQSPIIFLKSFSRNKSRSVDQGFTNLAVNTNANSSPKKTVDDGKGIQKKIDVPETTNYAVTSQDTLTSIAARFDITPSELKKLNKLTTT</sequence>
<reference evidence="2" key="1">
    <citation type="submission" date="2015-11" db="EMBL/GenBank/DDBJ databases">
        <title>De novo transcriptome assembly of four potential Pierce s Disease insect vectors from Arizona vineyards.</title>
        <authorList>
            <person name="Tassone E.E."/>
        </authorList>
    </citation>
    <scope>NUCLEOTIDE SEQUENCE</scope>
</reference>
<protein>
    <recommendedName>
        <fullName evidence="1">LysM domain-containing protein</fullName>
    </recommendedName>
</protein>
<dbReference type="CDD" id="cd00118">
    <property type="entry name" value="LysM"/>
    <property type="match status" value="1"/>
</dbReference>
<dbReference type="Gene3D" id="3.10.350.10">
    <property type="entry name" value="LysM domain"/>
    <property type="match status" value="1"/>
</dbReference>
<gene>
    <name evidence="2" type="ORF">g.46079</name>
</gene>